<keyword evidence="9" id="KW-0732">Signal</keyword>
<name>A0A399EFD3_9DEIN</name>
<proteinExistence type="inferred from homology"/>
<protein>
    <submittedName>
        <fullName evidence="10">Outer membrane protein TolC</fullName>
    </submittedName>
</protein>
<dbReference type="GO" id="GO:0015562">
    <property type="term" value="F:efflux transmembrane transporter activity"/>
    <property type="evidence" value="ECO:0007669"/>
    <property type="project" value="InterPro"/>
</dbReference>
<evidence type="ECO:0000256" key="6">
    <source>
        <dbReference type="ARBA" id="ARBA00023136"/>
    </source>
</evidence>
<keyword evidence="6" id="KW-0472">Membrane</keyword>
<evidence type="ECO:0000256" key="9">
    <source>
        <dbReference type="SAM" id="SignalP"/>
    </source>
</evidence>
<dbReference type="PANTHER" id="PTHR30026:SF20">
    <property type="entry name" value="OUTER MEMBRANE PROTEIN TOLC"/>
    <property type="match status" value="1"/>
</dbReference>
<comment type="subcellular location">
    <subcellularLocation>
        <location evidence="1">Cell outer membrane</location>
    </subcellularLocation>
</comment>
<organism evidence="10 11">
    <name type="scientific">Meiothermus luteus</name>
    <dbReference type="NCBI Taxonomy" id="2026184"/>
    <lineage>
        <taxon>Bacteria</taxon>
        <taxon>Thermotogati</taxon>
        <taxon>Deinococcota</taxon>
        <taxon>Deinococci</taxon>
        <taxon>Thermales</taxon>
        <taxon>Thermaceae</taxon>
        <taxon>Meiothermus</taxon>
    </lineage>
</organism>
<comment type="caution">
    <text evidence="10">The sequence shown here is derived from an EMBL/GenBank/DDBJ whole genome shotgun (WGS) entry which is preliminary data.</text>
</comment>
<feature type="chain" id="PRO_5017232171" evidence="9">
    <location>
        <begin position="21"/>
        <end position="441"/>
    </location>
</feature>
<keyword evidence="3" id="KW-0813">Transport</keyword>
<evidence type="ECO:0000313" key="11">
    <source>
        <dbReference type="Proteomes" id="UP000265800"/>
    </source>
</evidence>
<evidence type="ECO:0000256" key="5">
    <source>
        <dbReference type="ARBA" id="ARBA00022692"/>
    </source>
</evidence>
<accession>A0A399EFD3</accession>
<feature type="signal peptide" evidence="9">
    <location>
        <begin position="1"/>
        <end position="20"/>
    </location>
</feature>
<keyword evidence="7" id="KW-0998">Cell outer membrane</keyword>
<dbReference type="Gene3D" id="1.20.1600.10">
    <property type="entry name" value="Outer membrane efflux proteins (OEP)"/>
    <property type="match status" value="1"/>
</dbReference>
<keyword evidence="5" id="KW-0812">Transmembrane</keyword>
<dbReference type="GO" id="GO:1990281">
    <property type="term" value="C:efflux pump complex"/>
    <property type="evidence" value="ECO:0007669"/>
    <property type="project" value="TreeGrafter"/>
</dbReference>
<evidence type="ECO:0000256" key="4">
    <source>
        <dbReference type="ARBA" id="ARBA00022452"/>
    </source>
</evidence>
<dbReference type="GO" id="GO:0015288">
    <property type="term" value="F:porin activity"/>
    <property type="evidence" value="ECO:0007669"/>
    <property type="project" value="TreeGrafter"/>
</dbReference>
<dbReference type="PANTHER" id="PTHR30026">
    <property type="entry name" value="OUTER MEMBRANE PROTEIN TOLC"/>
    <property type="match status" value="1"/>
</dbReference>
<comment type="similarity">
    <text evidence="2">Belongs to the outer membrane factor (OMF) (TC 1.B.17) family.</text>
</comment>
<evidence type="ECO:0000256" key="3">
    <source>
        <dbReference type="ARBA" id="ARBA00022448"/>
    </source>
</evidence>
<dbReference type="Proteomes" id="UP000265800">
    <property type="component" value="Unassembled WGS sequence"/>
</dbReference>
<evidence type="ECO:0000256" key="2">
    <source>
        <dbReference type="ARBA" id="ARBA00007613"/>
    </source>
</evidence>
<reference evidence="10 11" key="1">
    <citation type="submission" date="2018-08" db="EMBL/GenBank/DDBJ databases">
        <title>Meiothermus luteus KCTC 52599 genome sequencing project.</title>
        <authorList>
            <person name="Da Costa M.S."/>
            <person name="Albuquerque L."/>
            <person name="Raposo P."/>
            <person name="Froufe H.J.C."/>
            <person name="Barroso C.S."/>
            <person name="Egas C."/>
        </authorList>
    </citation>
    <scope>NUCLEOTIDE SEQUENCE [LARGE SCALE GENOMIC DNA]</scope>
    <source>
        <strain evidence="10 11">KCTC 52599</strain>
    </source>
</reference>
<dbReference type="SUPFAM" id="SSF56954">
    <property type="entry name" value="Outer membrane efflux proteins (OEP)"/>
    <property type="match status" value="1"/>
</dbReference>
<dbReference type="Pfam" id="PF02321">
    <property type="entry name" value="OEP"/>
    <property type="match status" value="2"/>
</dbReference>
<feature type="coiled-coil region" evidence="8">
    <location>
        <begin position="366"/>
        <end position="424"/>
    </location>
</feature>
<keyword evidence="8" id="KW-0175">Coiled coil</keyword>
<dbReference type="InterPro" id="IPR051906">
    <property type="entry name" value="TolC-like"/>
</dbReference>
<evidence type="ECO:0000256" key="1">
    <source>
        <dbReference type="ARBA" id="ARBA00004442"/>
    </source>
</evidence>
<evidence type="ECO:0000256" key="8">
    <source>
        <dbReference type="SAM" id="Coils"/>
    </source>
</evidence>
<sequence length="441" mass="45661">MKRHFIPMVALLALAPPALAQGNLALSQALEALPRTLDWQSADQAYESALRQLEAALAARRLSLSGGADYALREVSGSSLSLSATASLGLLPWSSSADTVASAERGLRRAALTRKEARNSLYLSLHTQYFNLRQAQADLEIAQATVALRERQLQIVRAQNQAGTATLSDLLTAQQNLDSARSGLVSAQGALELARLTLASTLGLRPEQLGSPSTAPQAPELPGEGLEALVQRALAERPDVLRAAIGLEEAQANLASAQRDRLLPSAALSAGYSGANASLSAGLNLKNGTLSLSAGVPLVQGNSAQQGWAVGLSLSLPIVDPAADSQIGSAQTALKAAELALDSARKAAELDVRQKYQNLLTAKAGVAAAQTALRAAEQNLSTARARLQAGTGTAVEVQAAELSLRQAQRNLEAATTQAQLAALALYAALGTDLTATLGGTR</sequence>
<keyword evidence="11" id="KW-1185">Reference proteome</keyword>
<dbReference type="GO" id="GO:0009279">
    <property type="term" value="C:cell outer membrane"/>
    <property type="evidence" value="ECO:0007669"/>
    <property type="project" value="UniProtKB-SubCell"/>
</dbReference>
<dbReference type="RefSeq" id="WP_245958973.1">
    <property type="nucleotide sequence ID" value="NZ_QWKZ01000107.1"/>
</dbReference>
<gene>
    <name evidence="10" type="primary">tolC</name>
    <name evidence="10" type="ORF">Mlute_02478</name>
</gene>
<evidence type="ECO:0000256" key="7">
    <source>
        <dbReference type="ARBA" id="ARBA00023237"/>
    </source>
</evidence>
<dbReference type="EMBL" id="QWKZ01000107">
    <property type="protein sequence ID" value="RIH82496.1"/>
    <property type="molecule type" value="Genomic_DNA"/>
</dbReference>
<evidence type="ECO:0000313" key="10">
    <source>
        <dbReference type="EMBL" id="RIH82496.1"/>
    </source>
</evidence>
<dbReference type="InterPro" id="IPR003423">
    <property type="entry name" value="OMP_efflux"/>
</dbReference>
<dbReference type="AlphaFoldDB" id="A0A399EFD3"/>
<keyword evidence="4" id="KW-1134">Transmembrane beta strand</keyword>